<name>A0ABP7AWJ3_9ACTN</name>
<proteinExistence type="predicted"/>
<sequence length="451" mass="48754">MRTGRVRAECGRRDALLWVVLAAALLLGGCTYSRQEPGLFRPRPSDPVSMVSVGPENLPPEPTNRQLPVLGEQIWTTADELPITVRFAVHAVRRVPGATVLDWSVTPLPSAGLRTGDRTPRSIDLGLDRDDNGDQRIYLVDSAGRVYRPLAHKGDEDFHHCLCTPLWVAQLDLRIGETRLLQLALAPLPAGVDQVDVVLANSIPFWHVPVTADGMVPLAARSVDLTRPPERTAAVSSVLPFTESDRPLGRRRSIELLRVESGPSGTALSWQIGSRQDQVFPAFSFGSPPVAASFGATPRLRTTNVASGPVLRVGSRSAVLHARWITSDQPAPGYRECLCSHFGLWAAGLRNAGGVATVVTVYPPLPTGTRHVEVELPGLTTVDVPVAPPGLDPDRAMLGVGRVIVPTWTYDTANPPAGWQTSDWPTPLPDPAQLRDYMASVDRLVDQPHTG</sequence>
<dbReference type="RefSeq" id="WP_344809856.1">
    <property type="nucleotide sequence ID" value="NZ_BAABAB010000051.1"/>
</dbReference>
<keyword evidence="2" id="KW-1185">Reference proteome</keyword>
<comment type="caution">
    <text evidence="1">The sequence shown here is derived from an EMBL/GenBank/DDBJ whole genome shotgun (WGS) entry which is preliminary data.</text>
</comment>
<dbReference type="Proteomes" id="UP001501490">
    <property type="component" value="Unassembled WGS sequence"/>
</dbReference>
<dbReference type="EMBL" id="BAABAB010000051">
    <property type="protein sequence ID" value="GAA3641532.1"/>
    <property type="molecule type" value="Genomic_DNA"/>
</dbReference>
<protein>
    <recommendedName>
        <fullName evidence="3">Lipoprotein</fullName>
    </recommendedName>
</protein>
<evidence type="ECO:0008006" key="3">
    <source>
        <dbReference type="Google" id="ProtNLM"/>
    </source>
</evidence>
<evidence type="ECO:0000313" key="1">
    <source>
        <dbReference type="EMBL" id="GAA3641532.1"/>
    </source>
</evidence>
<evidence type="ECO:0000313" key="2">
    <source>
        <dbReference type="Proteomes" id="UP001501490"/>
    </source>
</evidence>
<gene>
    <name evidence="1" type="ORF">GCM10022236_50260</name>
</gene>
<dbReference type="PROSITE" id="PS51257">
    <property type="entry name" value="PROKAR_LIPOPROTEIN"/>
    <property type="match status" value="1"/>
</dbReference>
<reference evidence="2" key="1">
    <citation type="journal article" date="2019" name="Int. J. Syst. Evol. Microbiol.">
        <title>The Global Catalogue of Microorganisms (GCM) 10K type strain sequencing project: providing services to taxonomists for standard genome sequencing and annotation.</title>
        <authorList>
            <consortium name="The Broad Institute Genomics Platform"/>
            <consortium name="The Broad Institute Genome Sequencing Center for Infectious Disease"/>
            <person name="Wu L."/>
            <person name="Ma J."/>
        </authorList>
    </citation>
    <scope>NUCLEOTIDE SEQUENCE [LARGE SCALE GENOMIC DNA]</scope>
    <source>
        <strain evidence="2">JCM 16929</strain>
    </source>
</reference>
<organism evidence="1 2">
    <name type="scientific">Microlunatus ginsengisoli</name>
    <dbReference type="NCBI Taxonomy" id="363863"/>
    <lineage>
        <taxon>Bacteria</taxon>
        <taxon>Bacillati</taxon>
        <taxon>Actinomycetota</taxon>
        <taxon>Actinomycetes</taxon>
        <taxon>Propionibacteriales</taxon>
        <taxon>Propionibacteriaceae</taxon>
        <taxon>Microlunatus</taxon>
    </lineage>
</organism>
<accession>A0ABP7AWJ3</accession>